<dbReference type="EMBL" id="SOZI01000222">
    <property type="protein sequence ID" value="TNY17261.1"/>
    <property type="molecule type" value="Genomic_DNA"/>
</dbReference>
<feature type="region of interest" description="Disordered" evidence="4">
    <location>
        <begin position="271"/>
        <end position="290"/>
    </location>
</feature>
<accession>A0A5C5FN24</accession>
<organism evidence="5 6">
    <name type="scientific">Rhodotorula diobovata</name>
    <dbReference type="NCBI Taxonomy" id="5288"/>
    <lineage>
        <taxon>Eukaryota</taxon>
        <taxon>Fungi</taxon>
        <taxon>Dikarya</taxon>
        <taxon>Basidiomycota</taxon>
        <taxon>Pucciniomycotina</taxon>
        <taxon>Microbotryomycetes</taxon>
        <taxon>Sporidiobolales</taxon>
        <taxon>Sporidiobolaceae</taxon>
        <taxon>Rhodotorula</taxon>
    </lineage>
</organism>
<dbReference type="InterPro" id="IPR001680">
    <property type="entry name" value="WD40_rpt"/>
</dbReference>
<dbReference type="GO" id="GO:0045717">
    <property type="term" value="P:negative regulation of fatty acid biosynthetic process"/>
    <property type="evidence" value="ECO:0007669"/>
    <property type="project" value="TreeGrafter"/>
</dbReference>
<dbReference type="InterPro" id="IPR045151">
    <property type="entry name" value="DCAF8"/>
</dbReference>
<dbReference type="InterPro" id="IPR036322">
    <property type="entry name" value="WD40_repeat_dom_sf"/>
</dbReference>
<dbReference type="Gene3D" id="2.130.10.10">
    <property type="entry name" value="YVTN repeat-like/Quinoprotein amine dehydrogenase"/>
    <property type="match status" value="2"/>
</dbReference>
<evidence type="ECO:0000313" key="6">
    <source>
        <dbReference type="Proteomes" id="UP000311382"/>
    </source>
</evidence>
<comment type="caution">
    <text evidence="5">The sequence shown here is derived from an EMBL/GenBank/DDBJ whole genome shotgun (WGS) entry which is preliminary data.</text>
</comment>
<feature type="region of interest" description="Disordered" evidence="4">
    <location>
        <begin position="577"/>
        <end position="622"/>
    </location>
</feature>
<keyword evidence="1 3" id="KW-0853">WD repeat</keyword>
<keyword evidence="6" id="KW-1185">Reference proteome</keyword>
<feature type="region of interest" description="Disordered" evidence="4">
    <location>
        <begin position="411"/>
        <end position="441"/>
    </location>
</feature>
<dbReference type="SUPFAM" id="SSF50978">
    <property type="entry name" value="WD40 repeat-like"/>
    <property type="match status" value="1"/>
</dbReference>
<dbReference type="PROSITE" id="PS50082">
    <property type="entry name" value="WD_REPEATS_2"/>
    <property type="match status" value="1"/>
</dbReference>
<dbReference type="GO" id="GO:0005737">
    <property type="term" value="C:cytoplasm"/>
    <property type="evidence" value="ECO:0007669"/>
    <property type="project" value="TreeGrafter"/>
</dbReference>
<evidence type="ECO:0000256" key="2">
    <source>
        <dbReference type="ARBA" id="ARBA00022737"/>
    </source>
</evidence>
<evidence type="ECO:0000256" key="1">
    <source>
        <dbReference type="ARBA" id="ARBA00022574"/>
    </source>
</evidence>
<feature type="region of interest" description="Disordered" evidence="4">
    <location>
        <begin position="319"/>
        <end position="364"/>
    </location>
</feature>
<dbReference type="SMART" id="SM00320">
    <property type="entry name" value="WD40"/>
    <property type="match status" value="5"/>
</dbReference>
<feature type="compositionally biased region" description="Low complexity" evidence="4">
    <location>
        <begin position="543"/>
        <end position="554"/>
    </location>
</feature>
<feature type="compositionally biased region" description="Pro residues" evidence="4">
    <location>
        <begin position="323"/>
        <end position="342"/>
    </location>
</feature>
<gene>
    <name evidence="5" type="ORF">DMC30DRAFT_132050</name>
</gene>
<proteinExistence type="predicted"/>
<feature type="compositionally biased region" description="Low complexity" evidence="4">
    <location>
        <begin position="585"/>
        <end position="595"/>
    </location>
</feature>
<feature type="region of interest" description="Disordered" evidence="4">
    <location>
        <begin position="636"/>
        <end position="663"/>
    </location>
</feature>
<evidence type="ECO:0000256" key="3">
    <source>
        <dbReference type="PROSITE-ProRule" id="PRU00221"/>
    </source>
</evidence>
<name>A0A5C5FN24_9BASI</name>
<dbReference type="PANTHER" id="PTHR15574">
    <property type="entry name" value="WD REPEAT DOMAIN-CONTAINING FAMILY"/>
    <property type="match status" value="1"/>
</dbReference>
<feature type="compositionally biased region" description="Acidic residues" evidence="4">
    <location>
        <begin position="497"/>
        <end position="507"/>
    </location>
</feature>
<dbReference type="Proteomes" id="UP000311382">
    <property type="component" value="Unassembled WGS sequence"/>
</dbReference>
<dbReference type="GO" id="GO:0080008">
    <property type="term" value="C:Cul4-RING E3 ubiquitin ligase complex"/>
    <property type="evidence" value="ECO:0007669"/>
    <property type="project" value="TreeGrafter"/>
</dbReference>
<dbReference type="InterPro" id="IPR015943">
    <property type="entry name" value="WD40/YVTN_repeat-like_dom_sf"/>
</dbReference>
<keyword evidence="2" id="KW-0677">Repeat</keyword>
<feature type="repeat" description="WD" evidence="3">
    <location>
        <begin position="45"/>
        <end position="79"/>
    </location>
</feature>
<feature type="region of interest" description="Disordered" evidence="4">
    <location>
        <begin position="1"/>
        <end position="20"/>
    </location>
</feature>
<dbReference type="OrthoDB" id="4869960at2759"/>
<dbReference type="Pfam" id="PF00400">
    <property type="entry name" value="WD40"/>
    <property type="match status" value="3"/>
</dbReference>
<feature type="compositionally biased region" description="Basic and acidic residues" evidence="4">
    <location>
        <begin position="637"/>
        <end position="647"/>
    </location>
</feature>
<feature type="compositionally biased region" description="Acidic residues" evidence="4">
    <location>
        <begin position="596"/>
        <end position="607"/>
    </location>
</feature>
<protein>
    <submittedName>
        <fullName evidence="5">WD40-repeat-containing domain protein</fullName>
    </submittedName>
</protein>
<sequence length="663" mass="70023">MHVHPRKRTAPTDWGLANPVEPPSLRRSHLASSLFARPFSRQTALAAHHSCVNALALSRGDDPRWLATGGDDLRVLLWDTNALDDDDGPRGRSGLAKDPVGCYRGARSNIFAIAFSADNSRIFSGGNDAVILAHDLETSSATFPHSLKEGVPPLDAWLDHDDAVTSLSAHPHHPSLFLSSSSDGSLHAFDTRTSPGRVGTILDTCGMNDVVHHPLSPELFLYSGEDGQMGLIDGRMGWGGGAHGGGRGEEVRIAKEVAVVRYDTSVSRKVTRNGHSTLQTARPNVSSSALSPSGALVCATLSGHLPTLYELSSARPLATFSSPAPPPPPTSSPNSPAAPPRSFPRGYRNTTTTKHGSFGGGRGAEPGRGLYYAAGSDDFAAYVWEVPSLEAMREGRKEVRSEEIEEGRVAFLHPTSSTSRGPSSLEPSAPRRPHGHGLTLPARVSPAHATLRAHRSIVNTALFHPTLPVLYTGGVEKLVVRHAPQAPASAAPAVEQGDGDGDGDGEDGATPRARRNKTWTFTPRVPATHASHPGLLGPPDPALDPSLGLSGSAAAEEEARLRAEDTAVLEYFDGLVEGEDEEGELWAGEGAGTSSSEEEEEGEEGDEERWAAEGGWGVPGSGTTRRILRAIYALEAEQGRSSDDEGGRQAAGSSETDDDDDSE</sequence>
<dbReference type="AlphaFoldDB" id="A0A5C5FN24"/>
<reference evidence="5 6" key="1">
    <citation type="submission" date="2019-03" db="EMBL/GenBank/DDBJ databases">
        <title>Rhodosporidium diobovatum UCD-FST 08-225 genome sequencing, assembly, and annotation.</title>
        <authorList>
            <person name="Fakankun I.U."/>
            <person name="Fristensky B."/>
            <person name="Levin D.B."/>
        </authorList>
    </citation>
    <scope>NUCLEOTIDE SEQUENCE [LARGE SCALE GENOMIC DNA]</scope>
    <source>
        <strain evidence="5 6">UCD-FST 08-225</strain>
    </source>
</reference>
<feature type="compositionally biased region" description="Polar residues" evidence="4">
    <location>
        <begin position="414"/>
        <end position="426"/>
    </location>
</feature>
<feature type="region of interest" description="Disordered" evidence="4">
    <location>
        <begin position="486"/>
        <end position="560"/>
    </location>
</feature>
<evidence type="ECO:0000313" key="5">
    <source>
        <dbReference type="EMBL" id="TNY17261.1"/>
    </source>
</evidence>
<dbReference type="PANTHER" id="PTHR15574:SF40">
    <property type="entry name" value="WD AND TETRATRICOPEPTIDE REPEATS PROTEIN 1"/>
    <property type="match status" value="1"/>
</dbReference>
<evidence type="ECO:0000256" key="4">
    <source>
        <dbReference type="SAM" id="MobiDB-lite"/>
    </source>
</evidence>
<dbReference type="STRING" id="5288.A0A5C5FN24"/>